<dbReference type="EMBL" id="BANC01000142">
    <property type="protein sequence ID" value="GAN82031.1"/>
    <property type="molecule type" value="Genomic_DNA"/>
</dbReference>
<keyword evidence="9" id="KW-1185">Reference proteome</keyword>
<keyword evidence="3" id="KW-0831">Ubiquinone biosynthesis</keyword>
<organism evidence="8 9">
    <name type="scientific">Acidocella aminolytica 101 = DSM 11237</name>
    <dbReference type="NCBI Taxonomy" id="1120923"/>
    <lineage>
        <taxon>Bacteria</taxon>
        <taxon>Pseudomonadati</taxon>
        <taxon>Pseudomonadota</taxon>
        <taxon>Alphaproteobacteria</taxon>
        <taxon>Acetobacterales</taxon>
        <taxon>Acidocellaceae</taxon>
        <taxon>Acidocella</taxon>
    </lineage>
</organism>
<feature type="domain" description="COQ9 C-terminal" evidence="7">
    <location>
        <begin position="113"/>
        <end position="182"/>
    </location>
</feature>
<dbReference type="OrthoDB" id="7201143at2"/>
<comment type="similarity">
    <text evidence="2">Belongs to the COQ9 family.</text>
</comment>
<dbReference type="PANTHER" id="PTHR21427:SF19">
    <property type="entry name" value="UBIQUINONE BIOSYNTHESIS PROTEIN COQ9, MITOCHONDRIAL"/>
    <property type="match status" value="1"/>
</dbReference>
<evidence type="ECO:0000256" key="5">
    <source>
        <dbReference type="ARBA" id="ARBA00023121"/>
    </source>
</evidence>
<accession>A0A0D6PKT8</accession>
<proteinExistence type="inferred from homology"/>
<gene>
    <name evidence="8" type="ORF">Aam_145_015</name>
</gene>
<keyword evidence="5" id="KW-0446">Lipid-binding</keyword>
<dbReference type="InterPro" id="IPR013718">
    <property type="entry name" value="COQ9_C"/>
</dbReference>
<evidence type="ECO:0000256" key="4">
    <source>
        <dbReference type="ARBA" id="ARBA00022946"/>
    </source>
</evidence>
<dbReference type="Proteomes" id="UP000032668">
    <property type="component" value="Unassembled WGS sequence"/>
</dbReference>
<dbReference type="STRING" id="1120923.SAMN02746095_01733"/>
<name>A0A0D6PKT8_9PROT</name>
<comment type="function">
    <text evidence="6">Membrane-associated protein that warps the membrane surface to access and bind aromatic isoprenes with high specificity, including ubiquinone (CoQ) isoprene intermediates and presents them directly to COQ7, therefore facilitating the COQ7-mediated hydroxylase step. Participates in the biosynthesis of coenzyme Q, also named ubiquinone, an essential lipid-soluble electron transporter for aerobic cellular respiration.</text>
</comment>
<dbReference type="PANTHER" id="PTHR21427">
    <property type="entry name" value="UBIQUINONE BIOSYNTHESIS PROTEIN COQ9, MITOCHONDRIAL"/>
    <property type="match status" value="1"/>
</dbReference>
<dbReference type="AlphaFoldDB" id="A0A0D6PKT8"/>
<dbReference type="InterPro" id="IPR012762">
    <property type="entry name" value="Ubiq_biosynth_COQ9"/>
</dbReference>
<evidence type="ECO:0000256" key="2">
    <source>
        <dbReference type="ARBA" id="ARBA00010766"/>
    </source>
</evidence>
<evidence type="ECO:0000313" key="9">
    <source>
        <dbReference type="Proteomes" id="UP000032668"/>
    </source>
</evidence>
<evidence type="ECO:0000256" key="6">
    <source>
        <dbReference type="ARBA" id="ARBA00058104"/>
    </source>
</evidence>
<dbReference type="NCBIfam" id="TIGR02396">
    <property type="entry name" value="diverge_rpsU"/>
    <property type="match status" value="1"/>
</dbReference>
<dbReference type="GO" id="GO:0006744">
    <property type="term" value="P:ubiquinone biosynthetic process"/>
    <property type="evidence" value="ECO:0007669"/>
    <property type="project" value="UniProtKB-KW"/>
</dbReference>
<sequence>MIDETKAALIDALAQNAGFDGWTVKSLRMAFSALGQDPSEAELEFPGGRAEMIAAYFTLGDERMIAARRGQMAESGLTARVRAAVAERLALMDGEKEAVRRAMAWLVLPGNAPRLAKIIARMADAVWFAAGDKSADMSWYSKRAILGAVLSATLFYWLSDSSMDSEKTLAFLDRRLAGVGRIGKLKARLPRLPFPQHA</sequence>
<evidence type="ECO:0000313" key="8">
    <source>
        <dbReference type="EMBL" id="GAN82031.1"/>
    </source>
</evidence>
<evidence type="ECO:0000256" key="3">
    <source>
        <dbReference type="ARBA" id="ARBA00022688"/>
    </source>
</evidence>
<protein>
    <recommendedName>
        <fullName evidence="7">COQ9 C-terminal domain-containing protein</fullName>
    </recommendedName>
</protein>
<dbReference type="Pfam" id="PF08511">
    <property type="entry name" value="COQ9"/>
    <property type="match status" value="1"/>
</dbReference>
<dbReference type="Gene3D" id="1.10.357.10">
    <property type="entry name" value="Tetracycline Repressor, domain 2"/>
    <property type="match status" value="1"/>
</dbReference>
<comment type="pathway">
    <text evidence="1">Cofactor biosynthesis; ubiquinone biosynthesis.</text>
</comment>
<keyword evidence="4" id="KW-0809">Transit peptide</keyword>
<dbReference type="RefSeq" id="WP_048880412.1">
    <property type="nucleotide sequence ID" value="NZ_BANC01000142.1"/>
</dbReference>
<evidence type="ECO:0000259" key="7">
    <source>
        <dbReference type="Pfam" id="PF08511"/>
    </source>
</evidence>
<evidence type="ECO:0000256" key="1">
    <source>
        <dbReference type="ARBA" id="ARBA00004749"/>
    </source>
</evidence>
<comment type="caution">
    <text evidence="8">The sequence shown here is derived from an EMBL/GenBank/DDBJ whole genome shotgun (WGS) entry which is preliminary data.</text>
</comment>
<reference evidence="8 9" key="1">
    <citation type="submission" date="2012-11" db="EMBL/GenBank/DDBJ databases">
        <title>Whole genome sequence of Acidocella aminolytica 101 = DSM 11237.</title>
        <authorList>
            <person name="Azuma Y."/>
            <person name="Higashiura N."/>
            <person name="Hirakawa H."/>
            <person name="Matsushita K."/>
        </authorList>
    </citation>
    <scope>NUCLEOTIDE SEQUENCE [LARGE SCALE GENOMIC DNA]</scope>
    <source>
        <strain evidence="9">101 / DSM 11237</strain>
    </source>
</reference>
<dbReference type="GO" id="GO:0008289">
    <property type="term" value="F:lipid binding"/>
    <property type="evidence" value="ECO:0007669"/>
    <property type="project" value="UniProtKB-KW"/>
</dbReference>